<evidence type="ECO:0000313" key="5">
    <source>
        <dbReference type="EMBL" id="MRN57068.1"/>
    </source>
</evidence>
<protein>
    <submittedName>
        <fullName evidence="5">4'-phosphopantetheinyl transferase superfamily protein</fullName>
    </submittedName>
</protein>
<dbReference type="SUPFAM" id="SSF56214">
    <property type="entry name" value="4'-phosphopantetheinyl transferase"/>
    <property type="match status" value="2"/>
</dbReference>
<dbReference type="InterPro" id="IPR050559">
    <property type="entry name" value="P-Pant_transferase_sf"/>
</dbReference>
<sequence>MVKVGTKMFIYWVKTPSGLTSRQLQDRLDLLDFEERVTYANYKVDFKKIEFWVGRCLAKMALGHLLNVQPSDISFTKNEYGKLFLENQSEPPYFNISHTNEMVVCAVSADSEMGIDVEKTLVAPFEVMDHVYVSEEIDWVNAQRDMNAKLHAFYMVWTRKEAVMKAVGKGFSLPPLSFTIPFDEEQVRDHELHYYTFEPMTGYMISIATRLLSEQSQTYEVREVQVAELLY</sequence>
<dbReference type="EMBL" id="WJXB01000019">
    <property type="protein sequence ID" value="MRN57068.1"/>
    <property type="molecule type" value="Genomic_DNA"/>
</dbReference>
<feature type="domain" description="4'-phosphopantetheinyl transferase" evidence="3">
    <location>
        <begin position="113"/>
        <end position="188"/>
    </location>
</feature>
<accession>A0A7X2L548</accession>
<name>A0A7X2L548_9BACL</name>
<dbReference type="GO" id="GO:0000287">
    <property type="term" value="F:magnesium ion binding"/>
    <property type="evidence" value="ECO:0007669"/>
    <property type="project" value="InterPro"/>
</dbReference>
<proteinExistence type="inferred from homology"/>
<dbReference type="InterPro" id="IPR037143">
    <property type="entry name" value="4-PPantetheinyl_Trfase_dom_sf"/>
</dbReference>
<evidence type="ECO:0000256" key="1">
    <source>
        <dbReference type="ARBA" id="ARBA00010990"/>
    </source>
</evidence>
<evidence type="ECO:0000259" key="3">
    <source>
        <dbReference type="Pfam" id="PF01648"/>
    </source>
</evidence>
<feature type="domain" description="4'-phosphopantetheinyl transferase N-terminal" evidence="4">
    <location>
        <begin position="27"/>
        <end position="107"/>
    </location>
</feature>
<dbReference type="GO" id="GO:0008897">
    <property type="term" value="F:holo-[acyl-carrier-protein] synthase activity"/>
    <property type="evidence" value="ECO:0007669"/>
    <property type="project" value="InterPro"/>
</dbReference>
<dbReference type="GO" id="GO:0019878">
    <property type="term" value="P:lysine biosynthetic process via aminoadipic acid"/>
    <property type="evidence" value="ECO:0007669"/>
    <property type="project" value="TreeGrafter"/>
</dbReference>
<gene>
    <name evidence="5" type="ORF">GJB61_29455</name>
</gene>
<comment type="caution">
    <text evidence="5">The sequence shown here is derived from an EMBL/GenBank/DDBJ whole genome shotgun (WGS) entry which is preliminary data.</text>
</comment>
<keyword evidence="6" id="KW-1185">Reference proteome</keyword>
<dbReference type="Gene3D" id="3.90.470.20">
    <property type="entry name" value="4'-phosphopantetheinyl transferase domain"/>
    <property type="match status" value="2"/>
</dbReference>
<dbReference type="GO" id="GO:0005829">
    <property type="term" value="C:cytosol"/>
    <property type="evidence" value="ECO:0007669"/>
    <property type="project" value="TreeGrafter"/>
</dbReference>
<dbReference type="PANTHER" id="PTHR12215:SF10">
    <property type="entry name" value="L-AMINOADIPATE-SEMIALDEHYDE DEHYDROGENASE-PHOSPHOPANTETHEINYL TRANSFERASE"/>
    <property type="match status" value="1"/>
</dbReference>
<evidence type="ECO:0000313" key="6">
    <source>
        <dbReference type="Proteomes" id="UP000463051"/>
    </source>
</evidence>
<evidence type="ECO:0000259" key="4">
    <source>
        <dbReference type="Pfam" id="PF22624"/>
    </source>
</evidence>
<dbReference type="Proteomes" id="UP000463051">
    <property type="component" value="Unassembled WGS sequence"/>
</dbReference>
<evidence type="ECO:0000256" key="2">
    <source>
        <dbReference type="ARBA" id="ARBA00022679"/>
    </source>
</evidence>
<dbReference type="Pfam" id="PF22624">
    <property type="entry name" value="AASDHPPT_N"/>
    <property type="match status" value="1"/>
</dbReference>
<dbReference type="AlphaFoldDB" id="A0A7X2L548"/>
<reference evidence="5 6" key="1">
    <citation type="submission" date="2019-11" db="EMBL/GenBank/DDBJ databases">
        <title>Paenibacillus monticola sp. nov., a novel PGPR strain isolated from mountain sample in China.</title>
        <authorList>
            <person name="Zhao Q."/>
            <person name="Li H.-P."/>
            <person name="Zhang J.-L."/>
        </authorList>
    </citation>
    <scope>NUCLEOTIDE SEQUENCE [LARGE SCALE GENOMIC DNA]</scope>
    <source>
        <strain evidence="5 6">LC-T2</strain>
    </source>
</reference>
<dbReference type="PANTHER" id="PTHR12215">
    <property type="entry name" value="PHOSPHOPANTETHEINE TRANSFERASE"/>
    <property type="match status" value="1"/>
</dbReference>
<dbReference type="InterPro" id="IPR055066">
    <property type="entry name" value="AASDHPPT_N"/>
</dbReference>
<keyword evidence="2 5" id="KW-0808">Transferase</keyword>
<dbReference type="RefSeq" id="WP_154122564.1">
    <property type="nucleotide sequence ID" value="NZ_WJXB01000019.1"/>
</dbReference>
<dbReference type="InterPro" id="IPR008278">
    <property type="entry name" value="4-PPantetheinyl_Trfase_dom"/>
</dbReference>
<comment type="similarity">
    <text evidence="1">Belongs to the P-Pant transferase superfamily. Gsp/Sfp/HetI/AcpT family.</text>
</comment>
<organism evidence="5 6">
    <name type="scientific">Paenibacillus monticola</name>
    <dbReference type="NCBI Taxonomy" id="2666075"/>
    <lineage>
        <taxon>Bacteria</taxon>
        <taxon>Bacillati</taxon>
        <taxon>Bacillota</taxon>
        <taxon>Bacilli</taxon>
        <taxon>Bacillales</taxon>
        <taxon>Paenibacillaceae</taxon>
        <taxon>Paenibacillus</taxon>
    </lineage>
</organism>
<dbReference type="Pfam" id="PF01648">
    <property type="entry name" value="ACPS"/>
    <property type="match status" value="1"/>
</dbReference>